<dbReference type="RefSeq" id="XP_009552588.1">
    <property type="nucleotide sequence ID" value="XM_009554293.1"/>
</dbReference>
<organism evidence="2 3">
    <name type="scientific">Heterobasidion irregulare (strain TC 32-1)</name>
    <dbReference type="NCBI Taxonomy" id="747525"/>
    <lineage>
        <taxon>Eukaryota</taxon>
        <taxon>Fungi</taxon>
        <taxon>Dikarya</taxon>
        <taxon>Basidiomycota</taxon>
        <taxon>Agaricomycotina</taxon>
        <taxon>Agaricomycetes</taxon>
        <taxon>Russulales</taxon>
        <taxon>Bondarzewiaceae</taxon>
        <taxon>Heterobasidion</taxon>
        <taxon>Heterobasidion annosum species complex</taxon>
    </lineage>
</organism>
<name>W4JNM0_HETIT</name>
<reference evidence="2 3" key="1">
    <citation type="journal article" date="2012" name="New Phytol.">
        <title>Insight into trade-off between wood decay and parasitism from the genome of a fungal forest pathogen.</title>
        <authorList>
            <person name="Olson A."/>
            <person name="Aerts A."/>
            <person name="Asiegbu F."/>
            <person name="Belbahri L."/>
            <person name="Bouzid O."/>
            <person name="Broberg A."/>
            <person name="Canback B."/>
            <person name="Coutinho P.M."/>
            <person name="Cullen D."/>
            <person name="Dalman K."/>
            <person name="Deflorio G."/>
            <person name="van Diepen L.T."/>
            <person name="Dunand C."/>
            <person name="Duplessis S."/>
            <person name="Durling M."/>
            <person name="Gonthier P."/>
            <person name="Grimwood J."/>
            <person name="Fossdal C.G."/>
            <person name="Hansson D."/>
            <person name="Henrissat B."/>
            <person name="Hietala A."/>
            <person name="Himmelstrand K."/>
            <person name="Hoffmeister D."/>
            <person name="Hogberg N."/>
            <person name="James T.Y."/>
            <person name="Karlsson M."/>
            <person name="Kohler A."/>
            <person name="Kues U."/>
            <person name="Lee Y.H."/>
            <person name="Lin Y.C."/>
            <person name="Lind M."/>
            <person name="Lindquist E."/>
            <person name="Lombard V."/>
            <person name="Lucas S."/>
            <person name="Lunden K."/>
            <person name="Morin E."/>
            <person name="Murat C."/>
            <person name="Park J."/>
            <person name="Raffaello T."/>
            <person name="Rouze P."/>
            <person name="Salamov A."/>
            <person name="Schmutz J."/>
            <person name="Solheim H."/>
            <person name="Stahlberg J."/>
            <person name="Velez H."/>
            <person name="de Vries R.P."/>
            <person name="Wiebenga A."/>
            <person name="Woodward S."/>
            <person name="Yakovlev I."/>
            <person name="Garbelotto M."/>
            <person name="Martin F."/>
            <person name="Grigoriev I.V."/>
            <person name="Stenlid J."/>
        </authorList>
    </citation>
    <scope>NUCLEOTIDE SEQUENCE [LARGE SCALE GENOMIC DNA]</scope>
    <source>
        <strain evidence="2 3">TC 32-1</strain>
    </source>
</reference>
<dbReference type="EMBL" id="KI925466">
    <property type="protein sequence ID" value="ETW75138.1"/>
    <property type="molecule type" value="Genomic_DNA"/>
</dbReference>
<dbReference type="InParanoid" id="W4JNM0"/>
<dbReference type="AlphaFoldDB" id="W4JNM0"/>
<dbReference type="KEGG" id="hir:HETIRDRAFT_455823"/>
<keyword evidence="3" id="KW-1185">Reference proteome</keyword>
<dbReference type="HOGENOM" id="CLU_1875703_0_0_1"/>
<evidence type="ECO:0000313" key="3">
    <source>
        <dbReference type="Proteomes" id="UP000030671"/>
    </source>
</evidence>
<feature type="region of interest" description="Disordered" evidence="1">
    <location>
        <begin position="1"/>
        <end position="54"/>
    </location>
</feature>
<evidence type="ECO:0000256" key="1">
    <source>
        <dbReference type="SAM" id="MobiDB-lite"/>
    </source>
</evidence>
<sequence length="136" mass="14393">MAAIQHENFAKRSQFNAIHPPGRIGQAGLDSSGTSGTCNFHPRQVSAPDSIPGDPIESIESIALYHPVRHGHVMDSREVVGANDAASAPEPDHNEPAPPERGTYVGRPPTAPIQARHSDLASQRGRQGQVVVAGKV</sequence>
<proteinExistence type="predicted"/>
<gene>
    <name evidence="2" type="ORF">HETIRDRAFT_455823</name>
</gene>
<feature type="compositionally biased region" description="Polar residues" evidence="1">
    <location>
        <begin position="29"/>
        <end position="38"/>
    </location>
</feature>
<dbReference type="GeneID" id="20676670"/>
<evidence type="ECO:0000313" key="2">
    <source>
        <dbReference type="EMBL" id="ETW75138.1"/>
    </source>
</evidence>
<accession>W4JNM0</accession>
<protein>
    <submittedName>
        <fullName evidence="2">Uncharacterized protein</fullName>
    </submittedName>
</protein>
<dbReference type="Proteomes" id="UP000030671">
    <property type="component" value="Unassembled WGS sequence"/>
</dbReference>
<feature type="region of interest" description="Disordered" evidence="1">
    <location>
        <begin position="79"/>
        <end position="136"/>
    </location>
</feature>